<evidence type="ECO:0000313" key="3">
    <source>
        <dbReference type="EMBL" id="PWE01441.1"/>
    </source>
</evidence>
<keyword evidence="3" id="KW-0282">Flagellum</keyword>
<name>A0A2U2BEF3_9BACT</name>
<dbReference type="RefSeq" id="WP_109262891.1">
    <property type="nucleotide sequence ID" value="NZ_QEWP01000001.1"/>
</dbReference>
<keyword evidence="3" id="KW-0966">Cell projection</keyword>
<keyword evidence="3" id="KW-0969">Cilium</keyword>
<dbReference type="Proteomes" id="UP000244956">
    <property type="component" value="Unassembled WGS sequence"/>
</dbReference>
<proteinExistence type="predicted"/>
<protein>
    <submittedName>
        <fullName evidence="3">Flagellar motor protein MotB</fullName>
    </submittedName>
</protein>
<comment type="caution">
    <text evidence="3">The sequence shown here is derived from an EMBL/GenBank/DDBJ whole genome shotgun (WGS) entry which is preliminary data.</text>
</comment>
<keyword evidence="4" id="KW-1185">Reference proteome</keyword>
<gene>
    <name evidence="3" type="ORF">DDZ16_02860</name>
</gene>
<evidence type="ECO:0000313" key="4">
    <source>
        <dbReference type="Proteomes" id="UP000244956"/>
    </source>
</evidence>
<feature type="region of interest" description="Disordered" evidence="1">
    <location>
        <begin position="466"/>
        <end position="495"/>
    </location>
</feature>
<reference evidence="3 4" key="1">
    <citation type="submission" date="2018-05" db="EMBL/GenBank/DDBJ databases">
        <title>Marinilabilia rubrum sp. nov., isolated from saltern sediment.</title>
        <authorList>
            <person name="Zhang R."/>
        </authorList>
    </citation>
    <scope>NUCLEOTIDE SEQUENCE [LARGE SCALE GENOMIC DNA]</scope>
    <source>
        <strain evidence="3 4">WTE16</strain>
    </source>
</reference>
<dbReference type="InterPro" id="IPR043781">
    <property type="entry name" value="DUF5723"/>
</dbReference>
<dbReference type="AlphaFoldDB" id="A0A2U2BEF3"/>
<sequence length="495" mass="55502">MLQKIAFFLILYLFQEPVASGQSPMGLYFPESLPQTSRVNPAHMPDKSFYITLPSPSVVFQMNPSFNAAVQRDNNEWISPLHNNFDYPRLYQSAGNVININAEAGLSILGFGFKTGNQHFGVSLSVKNASQVSAPSDALRITEKGFPHNSFFDFSKIHIKQVVYKEVALTYARKWNENLSLGVSIKPLFGIAGAVSNIRTLSLHTSRVVWQGDVDATLNASGPVELEQSALEDIPDSYSIQGNLTERIPEYLTSWKNAGVGFDLGAKLETDGPWTFSASLIDLGWVRFKNELTQMSFKGSYSYDGIERDGFDEQQLDNHLDELVDTLNQVLDYNVSNQPFSAVLTPKLYAGAAYQLRHNLKAGFLSRTTFQKKRWNQEFNTSLNYRPRSWLELNAGYSFRINGSNGPGGTLVIGNSPLQFFIAADYLPPRYAMVTFDDYDPVPVLHKQRDLSFQFGINLKFDKFNPLPKKAKRRNPQGDHPGAVPCPKNLTPNTR</sequence>
<evidence type="ECO:0000259" key="2">
    <source>
        <dbReference type="Pfam" id="PF18990"/>
    </source>
</evidence>
<feature type="domain" description="DUF5723" evidence="2">
    <location>
        <begin position="41"/>
        <end position="425"/>
    </location>
</feature>
<accession>A0A2U2BEF3</accession>
<dbReference type="OrthoDB" id="1489601at2"/>
<dbReference type="Pfam" id="PF18990">
    <property type="entry name" value="DUF5723"/>
    <property type="match status" value="1"/>
</dbReference>
<dbReference type="EMBL" id="QEWP01000001">
    <property type="protein sequence ID" value="PWE01441.1"/>
    <property type="molecule type" value="Genomic_DNA"/>
</dbReference>
<organism evidence="3 4">
    <name type="scientific">Marinilabilia rubra</name>
    <dbReference type="NCBI Taxonomy" id="2162893"/>
    <lineage>
        <taxon>Bacteria</taxon>
        <taxon>Pseudomonadati</taxon>
        <taxon>Bacteroidota</taxon>
        <taxon>Bacteroidia</taxon>
        <taxon>Marinilabiliales</taxon>
        <taxon>Marinilabiliaceae</taxon>
        <taxon>Marinilabilia</taxon>
    </lineage>
</organism>
<evidence type="ECO:0000256" key="1">
    <source>
        <dbReference type="SAM" id="MobiDB-lite"/>
    </source>
</evidence>